<evidence type="ECO:0000313" key="11">
    <source>
        <dbReference type="EMBL" id="KPL83920.1"/>
    </source>
</evidence>
<keyword evidence="5" id="KW-0745">Spermidine biosynthesis</keyword>
<evidence type="ECO:0000256" key="5">
    <source>
        <dbReference type="ARBA" id="ARBA00023066"/>
    </source>
</evidence>
<keyword evidence="6" id="KW-0620">Polyamine biosynthesis</keyword>
<accession>A0A0P6XUG6</accession>
<evidence type="ECO:0000256" key="10">
    <source>
        <dbReference type="ARBA" id="ARBA00023317"/>
    </source>
</evidence>
<dbReference type="GO" id="GO:0005829">
    <property type="term" value="C:cytosol"/>
    <property type="evidence" value="ECO:0007669"/>
    <property type="project" value="TreeGrafter"/>
</dbReference>
<keyword evidence="9" id="KW-0704">Schiff base</keyword>
<dbReference type="OrthoDB" id="9793120at2"/>
<evidence type="ECO:0000256" key="1">
    <source>
        <dbReference type="ARBA" id="ARBA00001928"/>
    </source>
</evidence>
<evidence type="ECO:0000256" key="3">
    <source>
        <dbReference type="ARBA" id="ARBA00022793"/>
    </source>
</evidence>
<dbReference type="Proteomes" id="UP000050544">
    <property type="component" value="Unassembled WGS sequence"/>
</dbReference>
<keyword evidence="7" id="KW-0865">Zymogen</keyword>
<dbReference type="InterPro" id="IPR016067">
    <property type="entry name" value="S-AdoMet_deCO2ase_core"/>
</dbReference>
<protein>
    <recommendedName>
        <fullName evidence="13">S-adenosylmethionine decarboxylase</fullName>
    </recommendedName>
</protein>
<dbReference type="GO" id="GO:0008295">
    <property type="term" value="P:spermidine biosynthetic process"/>
    <property type="evidence" value="ECO:0007669"/>
    <property type="project" value="UniProtKB-KW"/>
</dbReference>
<evidence type="ECO:0000256" key="2">
    <source>
        <dbReference type="ARBA" id="ARBA00022691"/>
    </source>
</evidence>
<organism evidence="11 12">
    <name type="scientific">Thermanaerothrix daxensis</name>
    <dbReference type="NCBI Taxonomy" id="869279"/>
    <lineage>
        <taxon>Bacteria</taxon>
        <taxon>Bacillati</taxon>
        <taxon>Chloroflexota</taxon>
        <taxon>Anaerolineae</taxon>
        <taxon>Anaerolineales</taxon>
        <taxon>Anaerolineaceae</taxon>
        <taxon>Thermanaerothrix</taxon>
    </lineage>
</organism>
<gene>
    <name evidence="11" type="ORF">SE15_01510</name>
</gene>
<evidence type="ECO:0008006" key="13">
    <source>
        <dbReference type="Google" id="ProtNLM"/>
    </source>
</evidence>
<comment type="cofactor">
    <cofactor evidence="1">
        <name>pyruvate</name>
        <dbReference type="ChEBI" id="CHEBI:15361"/>
    </cofactor>
</comment>
<dbReference type="PANTHER" id="PTHR33866">
    <property type="entry name" value="S-ADENOSYLMETHIONINE DECARBOXYLASE PROENZYME"/>
    <property type="match status" value="1"/>
</dbReference>
<dbReference type="Gene3D" id="3.60.90.10">
    <property type="entry name" value="S-adenosylmethionine decarboxylase"/>
    <property type="match status" value="1"/>
</dbReference>
<evidence type="ECO:0000256" key="7">
    <source>
        <dbReference type="ARBA" id="ARBA00023145"/>
    </source>
</evidence>
<dbReference type="InterPro" id="IPR003826">
    <property type="entry name" value="AdoMetDC_fam_prok"/>
</dbReference>
<reference evidence="11 12" key="1">
    <citation type="submission" date="2015-07" db="EMBL/GenBank/DDBJ databases">
        <title>Whole genome sequence of Thermanaerothrix daxensis DSM 23592.</title>
        <authorList>
            <person name="Hemp J."/>
            <person name="Ward L.M."/>
            <person name="Pace L.A."/>
            <person name="Fischer W.W."/>
        </authorList>
    </citation>
    <scope>NUCLEOTIDE SEQUENCE [LARGE SCALE GENOMIC DNA]</scope>
    <source>
        <strain evidence="11 12">GNS-1</strain>
    </source>
</reference>
<dbReference type="EMBL" id="LGKO01000002">
    <property type="protein sequence ID" value="KPL83920.1"/>
    <property type="molecule type" value="Genomic_DNA"/>
</dbReference>
<keyword evidence="2" id="KW-0949">S-adenosyl-L-methionine</keyword>
<evidence type="ECO:0000256" key="6">
    <source>
        <dbReference type="ARBA" id="ARBA00023115"/>
    </source>
</evidence>
<dbReference type="SUPFAM" id="SSF56276">
    <property type="entry name" value="S-adenosylmethionine decarboxylase"/>
    <property type="match status" value="1"/>
</dbReference>
<sequence>MNASLESPILVRYIMEEPGVPATGEKPWGWHLVLNLYECDPERITSAEVIRQFVIDLCDLIHMRRFGEPLIVNFGEDPRVTGYSLVQLIETSNITGHFANQSNAAYLDIFSCKEFDPEVATRFCVETFRARKFSGVFINRG</sequence>
<keyword evidence="3" id="KW-0210">Decarboxylase</keyword>
<evidence type="ECO:0000256" key="4">
    <source>
        <dbReference type="ARBA" id="ARBA00022813"/>
    </source>
</evidence>
<dbReference type="STRING" id="869279.SE15_01510"/>
<evidence type="ECO:0000256" key="9">
    <source>
        <dbReference type="ARBA" id="ARBA00023270"/>
    </source>
</evidence>
<evidence type="ECO:0000256" key="8">
    <source>
        <dbReference type="ARBA" id="ARBA00023239"/>
    </source>
</evidence>
<dbReference type="RefSeq" id="WP_054520332.1">
    <property type="nucleotide sequence ID" value="NZ_LGKO01000002.1"/>
</dbReference>
<keyword evidence="8" id="KW-0456">Lyase</keyword>
<comment type="caution">
    <text evidence="11">The sequence shown here is derived from an EMBL/GenBank/DDBJ whole genome shotgun (WGS) entry which is preliminary data.</text>
</comment>
<keyword evidence="12" id="KW-1185">Reference proteome</keyword>
<dbReference type="AlphaFoldDB" id="A0A0P6XUG6"/>
<keyword evidence="4" id="KW-0068">Autocatalytic cleavage</keyword>
<keyword evidence="10" id="KW-0670">Pyruvate</keyword>
<dbReference type="PANTHER" id="PTHR33866:SF2">
    <property type="entry name" value="S-ADENOSYLMETHIONINE DECARBOXYLASE PROENZYME"/>
    <property type="match status" value="1"/>
</dbReference>
<proteinExistence type="predicted"/>
<dbReference type="GO" id="GO:0004014">
    <property type="term" value="F:adenosylmethionine decarboxylase activity"/>
    <property type="evidence" value="ECO:0007669"/>
    <property type="project" value="InterPro"/>
</dbReference>
<evidence type="ECO:0000313" key="12">
    <source>
        <dbReference type="Proteomes" id="UP000050544"/>
    </source>
</evidence>
<dbReference type="Pfam" id="PF02675">
    <property type="entry name" value="AdoMet_dc"/>
    <property type="match status" value="1"/>
</dbReference>
<name>A0A0P6XUG6_9CHLR</name>